<comment type="function">
    <text evidence="1 7">Peptide chain release factor 1 directs the termination of translation in response to the peptide chain termination codons UAG and UAA.</text>
</comment>
<dbReference type="InterPro" id="IPR005139">
    <property type="entry name" value="PCRF"/>
</dbReference>
<keyword evidence="4 7" id="KW-0488">Methylation</keyword>
<dbReference type="SMART" id="SM00937">
    <property type="entry name" value="PCRF"/>
    <property type="match status" value="1"/>
</dbReference>
<gene>
    <name evidence="7 10" type="primary">prfA</name>
    <name evidence="10" type="ORF">J3U87_12065</name>
</gene>
<evidence type="ECO:0000256" key="3">
    <source>
        <dbReference type="ARBA" id="ARBA00010835"/>
    </source>
</evidence>
<dbReference type="FunFam" id="3.30.70.1660:FF:000004">
    <property type="entry name" value="Peptide chain release factor 1"/>
    <property type="match status" value="1"/>
</dbReference>
<comment type="PTM">
    <text evidence="7">Methylated by PrmC. Methylation increases the termination efficiency of RF1.</text>
</comment>
<dbReference type="GO" id="GO:0005829">
    <property type="term" value="C:cytosol"/>
    <property type="evidence" value="ECO:0007669"/>
    <property type="project" value="UniProtKB-ARBA"/>
</dbReference>
<dbReference type="PROSITE" id="PS00745">
    <property type="entry name" value="RF_PROK_I"/>
    <property type="match status" value="1"/>
</dbReference>
<dbReference type="Gene3D" id="6.10.140.1950">
    <property type="match status" value="1"/>
</dbReference>
<evidence type="ECO:0000256" key="6">
    <source>
        <dbReference type="ARBA" id="ARBA00022917"/>
    </source>
</evidence>
<keyword evidence="11" id="KW-1185">Reference proteome</keyword>
<dbReference type="NCBIfam" id="TIGR00019">
    <property type="entry name" value="prfA"/>
    <property type="match status" value="1"/>
</dbReference>
<comment type="similarity">
    <text evidence="3 7">Belongs to the prokaryotic/mitochondrial release factor family.</text>
</comment>
<dbReference type="Gene3D" id="3.30.70.1660">
    <property type="match status" value="1"/>
</dbReference>
<evidence type="ECO:0000313" key="11">
    <source>
        <dbReference type="Proteomes" id="UP000663929"/>
    </source>
</evidence>
<dbReference type="InterPro" id="IPR004373">
    <property type="entry name" value="RF-1"/>
</dbReference>
<evidence type="ECO:0000259" key="9">
    <source>
        <dbReference type="PROSITE" id="PS00745"/>
    </source>
</evidence>
<dbReference type="Pfam" id="PF03462">
    <property type="entry name" value="PCRF"/>
    <property type="match status" value="1"/>
</dbReference>
<dbReference type="EMBL" id="CP071793">
    <property type="protein sequence ID" value="QTD54391.1"/>
    <property type="molecule type" value="Genomic_DNA"/>
</dbReference>
<organism evidence="10 11">
    <name type="scientific">Sulfidibacter corallicola</name>
    <dbReference type="NCBI Taxonomy" id="2818388"/>
    <lineage>
        <taxon>Bacteria</taxon>
        <taxon>Pseudomonadati</taxon>
        <taxon>Acidobacteriota</taxon>
        <taxon>Holophagae</taxon>
        <taxon>Acanthopleuribacterales</taxon>
        <taxon>Acanthopleuribacteraceae</taxon>
        <taxon>Sulfidibacter</taxon>
    </lineage>
</organism>
<reference evidence="10" key="1">
    <citation type="submission" date="2021-03" db="EMBL/GenBank/DDBJ databases">
        <title>Acanthopleuribacteraceae sp. M133.</title>
        <authorList>
            <person name="Wang G."/>
        </authorList>
    </citation>
    <scope>NUCLEOTIDE SEQUENCE</scope>
    <source>
        <strain evidence="10">M133</strain>
    </source>
</reference>
<dbReference type="NCBIfam" id="NF001859">
    <property type="entry name" value="PRK00591.1"/>
    <property type="match status" value="1"/>
</dbReference>
<dbReference type="KEGG" id="scor:J3U87_12065"/>
<feature type="domain" description="Prokaryotic-type class I peptide chain release factors" evidence="9">
    <location>
        <begin position="231"/>
        <end position="247"/>
    </location>
</feature>
<name>A0A8A4TYQ2_SULCO</name>
<dbReference type="GO" id="GO:0016149">
    <property type="term" value="F:translation release factor activity, codon specific"/>
    <property type="evidence" value="ECO:0007669"/>
    <property type="project" value="UniProtKB-UniRule"/>
</dbReference>
<evidence type="ECO:0000256" key="7">
    <source>
        <dbReference type="HAMAP-Rule" id="MF_00093"/>
    </source>
</evidence>
<evidence type="ECO:0000256" key="5">
    <source>
        <dbReference type="ARBA" id="ARBA00022490"/>
    </source>
</evidence>
<dbReference type="Pfam" id="PF00472">
    <property type="entry name" value="RF-1"/>
    <property type="match status" value="1"/>
</dbReference>
<dbReference type="InterPro" id="IPR050057">
    <property type="entry name" value="Prokaryotic/Mito_RF"/>
</dbReference>
<dbReference type="InterPro" id="IPR045853">
    <property type="entry name" value="Pep_chain_release_fac_I_sf"/>
</dbReference>
<sequence>MKNAVLKQLDSVVHSFKTVEEKMADPHIVADANQYSKLAKQYRDMAPIIEAYNRYRGASDEIEEYESLLAGKDEDPELVELAREGLPAAKETAEETFLELQRLLLPKDPLDGKNIILEIRAGTGGEEAGLFAAEMFRAYSRFAETNGWKVNVSSINETGIGGVKEVSAVIEGSDVYSKMKYESGTHRVQRVPQTETQGRVHTSAITVAIMPEAEDVDVEIKESDLRIDRFRSSGAGGQHVNTTDSAVRITHNPTGVVVSCQDERSQIKNREKAMRILRAHLYDLKLREQQDKVAADRRSMVGSGDRSEKIRTYNFPQGRVTDHRIKVTLYQLDHFMNGQMKEMIEACRSSFEAERIKEEFGQA</sequence>
<evidence type="ECO:0000313" key="10">
    <source>
        <dbReference type="EMBL" id="QTD54391.1"/>
    </source>
</evidence>
<dbReference type="PANTHER" id="PTHR43804">
    <property type="entry name" value="LD18447P"/>
    <property type="match status" value="1"/>
</dbReference>
<dbReference type="AlphaFoldDB" id="A0A8A4TYQ2"/>
<dbReference type="HAMAP" id="MF_00093">
    <property type="entry name" value="Rel_fac_1"/>
    <property type="match status" value="1"/>
</dbReference>
<comment type="subcellular location">
    <subcellularLocation>
        <location evidence="2 7">Cytoplasm</location>
    </subcellularLocation>
</comment>
<protein>
    <recommendedName>
        <fullName evidence="7 8">Peptide chain release factor 1</fullName>
        <shortName evidence="7">RF-1</shortName>
    </recommendedName>
</protein>
<dbReference type="InterPro" id="IPR000352">
    <property type="entry name" value="Pep_chain_release_fac_I"/>
</dbReference>
<keyword evidence="6 7" id="KW-0648">Protein biosynthesis</keyword>
<dbReference type="Proteomes" id="UP000663929">
    <property type="component" value="Chromosome"/>
</dbReference>
<evidence type="ECO:0000256" key="1">
    <source>
        <dbReference type="ARBA" id="ARBA00002986"/>
    </source>
</evidence>
<feature type="modified residue" description="N5-methylglutamine" evidence="7">
    <location>
        <position position="238"/>
    </location>
</feature>
<evidence type="ECO:0000256" key="4">
    <source>
        <dbReference type="ARBA" id="ARBA00022481"/>
    </source>
</evidence>
<dbReference type="Gene3D" id="3.30.160.20">
    <property type="match status" value="1"/>
</dbReference>
<evidence type="ECO:0000256" key="8">
    <source>
        <dbReference type="NCBIfam" id="TIGR00019"/>
    </source>
</evidence>
<dbReference type="PANTHER" id="PTHR43804:SF7">
    <property type="entry name" value="LD18447P"/>
    <property type="match status" value="1"/>
</dbReference>
<dbReference type="FunFam" id="3.30.160.20:FF:000004">
    <property type="entry name" value="Peptide chain release factor 1"/>
    <property type="match status" value="1"/>
</dbReference>
<evidence type="ECO:0000256" key="2">
    <source>
        <dbReference type="ARBA" id="ARBA00004496"/>
    </source>
</evidence>
<accession>A0A8A4TYQ2</accession>
<dbReference type="SUPFAM" id="SSF75620">
    <property type="entry name" value="Release factor"/>
    <property type="match status" value="1"/>
</dbReference>
<keyword evidence="5 7" id="KW-0963">Cytoplasm</keyword>
<dbReference type="FunFam" id="3.30.70.1660:FF:000002">
    <property type="entry name" value="Peptide chain release factor 1"/>
    <property type="match status" value="1"/>
</dbReference>
<proteinExistence type="inferred from homology"/>